<evidence type="ECO:0000256" key="4">
    <source>
        <dbReference type="ARBA" id="ARBA00022692"/>
    </source>
</evidence>
<proteinExistence type="predicted"/>
<dbReference type="FunFam" id="3.90.550.10:FF:000057">
    <property type="entry name" value="Glycosyltransferase-like protein, family 2"/>
    <property type="match status" value="1"/>
</dbReference>
<dbReference type="Proteomes" id="UP000309215">
    <property type="component" value="Unassembled WGS sequence"/>
</dbReference>
<keyword evidence="7 10" id="KW-0472">Membrane</keyword>
<comment type="caution">
    <text evidence="11">The sequence shown here is derived from an EMBL/GenBank/DDBJ whole genome shotgun (WGS) entry which is preliminary data.</text>
</comment>
<evidence type="ECO:0000256" key="10">
    <source>
        <dbReference type="SAM" id="Phobius"/>
    </source>
</evidence>
<keyword evidence="4 10" id="KW-0812">Transmembrane</keyword>
<feature type="transmembrane region" description="Helical" evidence="10">
    <location>
        <begin position="453"/>
        <end position="473"/>
    </location>
</feature>
<accession>A0A4U1JKC0</accession>
<dbReference type="GO" id="GO:0016757">
    <property type="term" value="F:glycosyltransferase activity"/>
    <property type="evidence" value="ECO:0007669"/>
    <property type="project" value="UniProtKB-KW"/>
</dbReference>
<dbReference type="EMBL" id="SSMQ01000001">
    <property type="protein sequence ID" value="TKD13219.1"/>
    <property type="molecule type" value="Genomic_DNA"/>
</dbReference>
<evidence type="ECO:0000256" key="2">
    <source>
        <dbReference type="ARBA" id="ARBA00022676"/>
    </source>
</evidence>
<dbReference type="PANTHER" id="PTHR32044:SF80">
    <property type="entry name" value="XYLOGLUCAN GLYCOSYLTRANSFERASE 2-RELATED"/>
    <property type="match status" value="1"/>
</dbReference>
<evidence type="ECO:0000256" key="7">
    <source>
        <dbReference type="ARBA" id="ARBA00023136"/>
    </source>
</evidence>
<keyword evidence="5 10" id="KW-1133">Transmembrane helix</keyword>
<evidence type="ECO:0000256" key="5">
    <source>
        <dbReference type="ARBA" id="ARBA00022989"/>
    </source>
</evidence>
<dbReference type="Pfam" id="PF13641">
    <property type="entry name" value="Glyco_tranf_2_3"/>
    <property type="match status" value="1"/>
</dbReference>
<dbReference type="GO" id="GO:0071555">
    <property type="term" value="P:cell wall organization"/>
    <property type="evidence" value="ECO:0007669"/>
    <property type="project" value="UniProtKB-KW"/>
</dbReference>
<dbReference type="Gene3D" id="3.90.550.10">
    <property type="entry name" value="Spore Coat Polysaccharide Biosynthesis Protein SpsA, Chain A"/>
    <property type="match status" value="1"/>
</dbReference>
<evidence type="ECO:0000313" key="12">
    <source>
        <dbReference type="Proteomes" id="UP000309215"/>
    </source>
</evidence>
<keyword evidence="2" id="KW-0328">Glycosyltransferase</keyword>
<dbReference type="CDD" id="cd06437">
    <property type="entry name" value="CESA_CaSu_A2"/>
    <property type="match status" value="1"/>
</dbReference>
<dbReference type="SUPFAM" id="SSF53448">
    <property type="entry name" value="Nucleotide-diphospho-sugar transferases"/>
    <property type="match status" value="1"/>
</dbReference>
<feature type="transmembrane region" description="Helical" evidence="10">
    <location>
        <begin position="344"/>
        <end position="364"/>
    </location>
</feature>
<keyword evidence="6" id="KW-0333">Golgi apparatus</keyword>
<dbReference type="OrthoDB" id="9806824at2"/>
<organism evidence="11 12">
    <name type="scientific">Polyangium fumosum</name>
    <dbReference type="NCBI Taxonomy" id="889272"/>
    <lineage>
        <taxon>Bacteria</taxon>
        <taxon>Pseudomonadati</taxon>
        <taxon>Myxococcota</taxon>
        <taxon>Polyangia</taxon>
        <taxon>Polyangiales</taxon>
        <taxon>Polyangiaceae</taxon>
        <taxon>Polyangium</taxon>
    </lineage>
</organism>
<dbReference type="AlphaFoldDB" id="A0A4U1JKC0"/>
<evidence type="ECO:0000313" key="11">
    <source>
        <dbReference type="EMBL" id="TKD13219.1"/>
    </source>
</evidence>
<name>A0A4U1JKC0_9BACT</name>
<dbReference type="InterPro" id="IPR029044">
    <property type="entry name" value="Nucleotide-diphossugar_trans"/>
</dbReference>
<protein>
    <submittedName>
        <fullName evidence="11">Glycosyltransferase</fullName>
    </submittedName>
</protein>
<gene>
    <name evidence="11" type="ORF">E8A74_01315</name>
</gene>
<feature type="region of interest" description="Disordered" evidence="9">
    <location>
        <begin position="487"/>
        <end position="511"/>
    </location>
</feature>
<evidence type="ECO:0000256" key="3">
    <source>
        <dbReference type="ARBA" id="ARBA00022679"/>
    </source>
</evidence>
<evidence type="ECO:0000256" key="8">
    <source>
        <dbReference type="ARBA" id="ARBA00023316"/>
    </source>
</evidence>
<comment type="subcellular location">
    <subcellularLocation>
        <location evidence="1">Golgi apparatus membrane</location>
        <topology evidence="1">Multi-pass membrane protein</topology>
    </subcellularLocation>
</comment>
<reference evidence="11 12" key="1">
    <citation type="submission" date="2019-04" db="EMBL/GenBank/DDBJ databases">
        <authorList>
            <person name="Li Y."/>
            <person name="Wang J."/>
        </authorList>
    </citation>
    <scope>NUCLEOTIDE SEQUENCE [LARGE SCALE GENOMIC DNA]</scope>
    <source>
        <strain evidence="11 12">DSM 14668</strain>
    </source>
</reference>
<keyword evidence="12" id="KW-1185">Reference proteome</keyword>
<evidence type="ECO:0000256" key="6">
    <source>
        <dbReference type="ARBA" id="ARBA00023034"/>
    </source>
</evidence>
<feature type="transmembrane region" description="Helical" evidence="10">
    <location>
        <begin position="428"/>
        <end position="447"/>
    </location>
</feature>
<keyword evidence="8" id="KW-0961">Cell wall biogenesis/degradation</keyword>
<dbReference type="PANTHER" id="PTHR32044">
    <property type="entry name" value="GLUCOMANNAN 4-BETA-MANNOSYLTRANSFERASE 9"/>
    <property type="match status" value="1"/>
</dbReference>
<feature type="transmembrane region" description="Helical" evidence="10">
    <location>
        <begin position="316"/>
        <end position="337"/>
    </location>
</feature>
<keyword evidence="3 11" id="KW-0808">Transferase</keyword>
<evidence type="ECO:0000256" key="1">
    <source>
        <dbReference type="ARBA" id="ARBA00004653"/>
    </source>
</evidence>
<sequence>MLHTMLVVLYFAVLLALSAYGLHRLHLVVLCLRHRRAIERAKQMPHVAEEDLPRVTIQLPLFNESTVAARLLEATARMDYPADKLEIQVLDDSTDETQALVRAHVDRLRERGVDAVYLHRTNRVGYKAGALDEGLKVAKGDLVAIFDADFIPQPSFVRSIVGHFADPKIGMVQTRWGHLNREHSVLTKVQALMLDGHHLVENRARYGAGLLFNFSGTGGMWRKNAIHEAGGWQHDTLTEDLDLSYRAQLAGWKFVYREDVVSPSELPEDVSALRAQQYRWAKGTVQTARKLLKRVLSSNISLAQRIEALFHLTPHFAYPLMVTLSVLLLPALVLLPATDTLTMLIVDLPLCVATTGSLAAFYMFAEAAQGRSRANVLTRLPMLIALGTGLAPHLSKAVFEGLRHMAGEFVRTPKHGVNKGRYRARADLPLLETGLCLLSFGSTVASIQTGHYFATPFAALFTIGYGYVAMLVAHEQSTRRREAAPMLLAASSERPSEPTAAAEQPVGKLAA</sequence>
<dbReference type="RefSeq" id="WP_136927035.1">
    <property type="nucleotide sequence ID" value="NZ_SSMQ01000001.1"/>
</dbReference>
<evidence type="ECO:0000256" key="9">
    <source>
        <dbReference type="SAM" id="MobiDB-lite"/>
    </source>
</evidence>